<accession>A0A1I7T633</accession>
<dbReference type="InterPro" id="IPR005514">
    <property type="entry name" value="DUF316"/>
</dbReference>
<dbReference type="Pfam" id="PF03761">
    <property type="entry name" value="DUF316"/>
    <property type="match status" value="1"/>
</dbReference>
<dbReference type="Proteomes" id="UP000095282">
    <property type="component" value="Unplaced"/>
</dbReference>
<feature type="compositionally biased region" description="Polar residues" evidence="1">
    <location>
        <begin position="322"/>
        <end position="337"/>
    </location>
</feature>
<feature type="region of interest" description="Disordered" evidence="1">
    <location>
        <begin position="318"/>
        <end position="357"/>
    </location>
</feature>
<feature type="chain" id="PRO_5009307153" evidence="2">
    <location>
        <begin position="23"/>
        <end position="402"/>
    </location>
</feature>
<evidence type="ECO:0000313" key="4">
    <source>
        <dbReference type="Proteomes" id="UP000095282"/>
    </source>
</evidence>
<dbReference type="InterPro" id="IPR043504">
    <property type="entry name" value="Peptidase_S1_PA_chymotrypsin"/>
</dbReference>
<evidence type="ECO:0000259" key="3">
    <source>
        <dbReference type="PROSITE" id="PS50240"/>
    </source>
</evidence>
<keyword evidence="4" id="KW-1185">Reference proteome</keyword>
<dbReference type="InterPro" id="IPR009003">
    <property type="entry name" value="Peptidase_S1_PA"/>
</dbReference>
<dbReference type="SMART" id="SM00020">
    <property type="entry name" value="Tryp_SPc"/>
    <property type="match status" value="1"/>
</dbReference>
<dbReference type="PANTHER" id="PTHR22596:SF4">
    <property type="entry name" value="PEPTIDASE S1 DOMAIN-CONTAINING PROTEIN"/>
    <property type="match status" value="1"/>
</dbReference>
<feature type="domain" description="Peptidase S1" evidence="3">
    <location>
        <begin position="51"/>
        <end position="301"/>
    </location>
</feature>
<dbReference type="STRING" id="1561998.A0A1I7T633"/>
<dbReference type="Gene3D" id="2.40.10.10">
    <property type="entry name" value="Trypsin-like serine proteases"/>
    <property type="match status" value="1"/>
</dbReference>
<protein>
    <submittedName>
        <fullName evidence="5">Peptidase S1 domain-containing protein</fullName>
    </submittedName>
</protein>
<dbReference type="AlphaFoldDB" id="A0A1I7T633"/>
<proteinExistence type="predicted"/>
<dbReference type="SUPFAM" id="SSF50494">
    <property type="entry name" value="Trypsin-like serine proteases"/>
    <property type="match status" value="1"/>
</dbReference>
<dbReference type="WBParaSite" id="Csp11.Scaffold518.g2761.t1">
    <property type="protein sequence ID" value="Csp11.Scaffold518.g2761.t1"/>
    <property type="gene ID" value="Csp11.Scaffold518.g2761"/>
</dbReference>
<dbReference type="eggNOG" id="KOG3627">
    <property type="taxonomic scope" value="Eukaryota"/>
</dbReference>
<dbReference type="PROSITE" id="PS50240">
    <property type="entry name" value="TRYPSIN_DOM"/>
    <property type="match status" value="1"/>
</dbReference>
<organism evidence="4 5">
    <name type="scientific">Caenorhabditis tropicalis</name>
    <dbReference type="NCBI Taxonomy" id="1561998"/>
    <lineage>
        <taxon>Eukaryota</taxon>
        <taxon>Metazoa</taxon>
        <taxon>Ecdysozoa</taxon>
        <taxon>Nematoda</taxon>
        <taxon>Chromadorea</taxon>
        <taxon>Rhabditida</taxon>
        <taxon>Rhabditina</taxon>
        <taxon>Rhabditomorpha</taxon>
        <taxon>Rhabditoidea</taxon>
        <taxon>Rhabditidae</taxon>
        <taxon>Peloderinae</taxon>
        <taxon>Caenorhabditis</taxon>
    </lineage>
</organism>
<keyword evidence="2" id="KW-0732">Signal</keyword>
<evidence type="ECO:0000256" key="2">
    <source>
        <dbReference type="SAM" id="SignalP"/>
    </source>
</evidence>
<dbReference type="PANTHER" id="PTHR22596">
    <property type="entry name" value="TRYPSIN-LIKE PROTEASE PROTEIN 6"/>
    <property type="match status" value="1"/>
</dbReference>
<reference evidence="5" key="1">
    <citation type="submission" date="2016-11" db="UniProtKB">
        <authorList>
            <consortium name="WormBaseParasite"/>
        </authorList>
    </citation>
    <scope>IDENTIFICATION</scope>
</reference>
<dbReference type="GO" id="GO:0004252">
    <property type="term" value="F:serine-type endopeptidase activity"/>
    <property type="evidence" value="ECO:0007669"/>
    <property type="project" value="InterPro"/>
</dbReference>
<evidence type="ECO:0000313" key="5">
    <source>
        <dbReference type="WBParaSite" id="Csp11.Scaffold518.g2761.t1"/>
    </source>
</evidence>
<feature type="signal peptide" evidence="2">
    <location>
        <begin position="1"/>
        <end position="22"/>
    </location>
</feature>
<dbReference type="GO" id="GO:0006508">
    <property type="term" value="P:proteolysis"/>
    <property type="evidence" value="ECO:0007669"/>
    <property type="project" value="InterPro"/>
</dbReference>
<sequence length="402" mass="44264">MVSYFPFFVAVLAIQLTLYSNAFKLSIEENEALQETCGTNMKEVDRYTRKVLNGAVARSGESPWTVAIVTSDPWGNSTYSTGALFSSKHIISYDKLFLIKTRDGFKYLSDMKPVNMSHCVGPDLVLPRHITRQVFVFTDVLDATRLSENQELQVSSVRILDWCNRSDNLNHVAVIELIRTIEKNNKVRPICLGSDARPSSALTFYGFGDNRGEVIDAKLRHTEVTEVPCKNPSDNYFCVQSQQPLCNGDFGGVAVKKIDGAIRAFGVYLKGPYECAKAKKDTVYTFANLAGMAGHICEEIGICSGSLYKTTMSPLVGDDEQTSLTQSSGLATSNTGGVTHDGGFSPPDHESNTASSVSKCIHEPEDNDIHIHIKLGKFAKTGNEKDIEIVRQGPRKLSKRSQ</sequence>
<evidence type="ECO:0000256" key="1">
    <source>
        <dbReference type="SAM" id="MobiDB-lite"/>
    </source>
</evidence>
<dbReference type="InterPro" id="IPR001254">
    <property type="entry name" value="Trypsin_dom"/>
</dbReference>
<name>A0A1I7T633_9PELO</name>